<evidence type="ECO:0000256" key="2">
    <source>
        <dbReference type="SAM" id="Phobius"/>
    </source>
</evidence>
<accession>A0A5N7N0T5</accession>
<feature type="compositionally biased region" description="Polar residues" evidence="1">
    <location>
        <begin position="77"/>
        <end position="87"/>
    </location>
</feature>
<organism evidence="4 5">
    <name type="scientific">Microvirga tunisiensis</name>
    <dbReference type="NCBI Taxonomy" id="2108360"/>
    <lineage>
        <taxon>Bacteria</taxon>
        <taxon>Pseudomonadati</taxon>
        <taxon>Pseudomonadota</taxon>
        <taxon>Alphaproteobacteria</taxon>
        <taxon>Hyphomicrobiales</taxon>
        <taxon>Methylobacteriaceae</taxon>
        <taxon>Microvirga</taxon>
    </lineage>
</organism>
<keyword evidence="3" id="KW-0732">Signal</keyword>
<keyword evidence="2" id="KW-1133">Transmembrane helix</keyword>
<proteinExistence type="predicted"/>
<dbReference type="EMBL" id="VOSK01000732">
    <property type="protein sequence ID" value="MPR31494.1"/>
    <property type="molecule type" value="Genomic_DNA"/>
</dbReference>
<feature type="non-terminal residue" evidence="4">
    <location>
        <position position="392"/>
    </location>
</feature>
<feature type="signal peptide" evidence="3">
    <location>
        <begin position="1"/>
        <end position="33"/>
    </location>
</feature>
<keyword evidence="5" id="KW-1185">Reference proteome</keyword>
<comment type="caution">
    <text evidence="4">The sequence shown here is derived from an EMBL/GenBank/DDBJ whole genome shotgun (WGS) entry which is preliminary data.</text>
</comment>
<dbReference type="AlphaFoldDB" id="A0A5N7N0T5"/>
<keyword evidence="2" id="KW-0472">Membrane</keyword>
<dbReference type="Proteomes" id="UP000403266">
    <property type="component" value="Unassembled WGS sequence"/>
</dbReference>
<protein>
    <submittedName>
        <fullName evidence="4">Mechanosensitive ion channel family protein</fullName>
    </submittedName>
</protein>
<feature type="transmembrane region" description="Helical" evidence="2">
    <location>
        <begin position="134"/>
        <end position="155"/>
    </location>
</feature>
<name>A0A5N7N0T5_9HYPH</name>
<evidence type="ECO:0000256" key="3">
    <source>
        <dbReference type="SAM" id="SignalP"/>
    </source>
</evidence>
<gene>
    <name evidence="4" type="ORF">FS320_43260</name>
</gene>
<evidence type="ECO:0000256" key="1">
    <source>
        <dbReference type="SAM" id="MobiDB-lite"/>
    </source>
</evidence>
<evidence type="ECO:0000313" key="4">
    <source>
        <dbReference type="EMBL" id="MPR31494.1"/>
    </source>
</evidence>
<keyword evidence="2" id="KW-0812">Transmembrane</keyword>
<feature type="transmembrane region" description="Helical" evidence="2">
    <location>
        <begin position="358"/>
        <end position="375"/>
    </location>
</feature>
<evidence type="ECO:0000313" key="5">
    <source>
        <dbReference type="Proteomes" id="UP000403266"/>
    </source>
</evidence>
<feature type="transmembrane region" description="Helical" evidence="2">
    <location>
        <begin position="267"/>
        <end position="290"/>
    </location>
</feature>
<feature type="transmembrane region" description="Helical" evidence="2">
    <location>
        <begin position="335"/>
        <end position="352"/>
    </location>
</feature>
<reference evidence="4 5" key="1">
    <citation type="journal article" date="2019" name="Syst. Appl. Microbiol.">
        <title>Microvirga tunisiensis sp. nov., a root nodule symbiotic bacterium isolated from Lupinus micranthus and L. luteus grown in Northern Tunisia.</title>
        <authorList>
            <person name="Msaddak A."/>
            <person name="Rejili M."/>
            <person name="Duran D."/>
            <person name="Mars M."/>
            <person name="Palacios J.M."/>
            <person name="Ruiz-Argueso T."/>
            <person name="Rey L."/>
            <person name="Imperial J."/>
        </authorList>
    </citation>
    <scope>NUCLEOTIDE SEQUENCE [LARGE SCALE GENOMIC DNA]</scope>
    <source>
        <strain evidence="4 5">Lmie10</strain>
    </source>
</reference>
<feature type="region of interest" description="Disordered" evidence="1">
    <location>
        <begin position="66"/>
        <end position="87"/>
    </location>
</feature>
<feature type="transmembrane region" description="Helical" evidence="2">
    <location>
        <begin position="185"/>
        <end position="204"/>
    </location>
</feature>
<feature type="transmembrane region" description="Helical" evidence="2">
    <location>
        <begin position="296"/>
        <end position="314"/>
    </location>
</feature>
<sequence length="392" mass="42554">MMRMHLDHDAPARLLGSLALLFFVWAGAPSANAQAPSTQNPPPPQVQQLLNLMQDPAVRGWVDQQQKSSPVIAEQSPAATRTTASEMTGSEMMAARTASMRDHLAALTAAAPRLPGEFRNAADRLLAELRGRSLLGVLILVLGFIALGAGTEWLFRRVTAHPQQRIVALPIDTASARMRTIGLRLAFGVSEVAIFGLGSVGAFLAFDWPPLLRQVVLVYLVAAVVLRLALVLGRFLLAPDIGRPQDAERFCVIPLSADAARFWFRRLALFVGWFGFGWATLDVLSALGFSPEARELVAYTLGLGLLAIALNIVWARPRAADALPDVTRHPTHHRIAPWLLSVCLVLLWGLWVVGFMRLFWLVAVALLLPGAIKVARMASHHVSRPASGSEAP</sequence>
<feature type="chain" id="PRO_5030135862" evidence="3">
    <location>
        <begin position="34"/>
        <end position="392"/>
    </location>
</feature>
<feature type="transmembrane region" description="Helical" evidence="2">
    <location>
        <begin position="216"/>
        <end position="237"/>
    </location>
</feature>